<name>A0A4R6TZE2_9GAMM</name>
<evidence type="ECO:0000256" key="3">
    <source>
        <dbReference type="ARBA" id="ARBA00022989"/>
    </source>
</evidence>
<sequence>MVMKMMRPLCYAWLVALLLPAAALADVALPEMIDQAGLQRMLTQRMIKAYAQILTDIDPVEAKKQLEDAAALFDKQLDQLARNARSEPVQTALQETGQLWREFRLVLQGPVGQESLQALLVFDAPLLNATNDVVLKLQEESGTVPARLVNTAGRQRMLSQRIAKLYMLASSGFHDTELDQQMLSARYEFEGALAYLQAAPENTREIQQGLTEVGRQWVIFRTSFQLNEEGGERKYIPFLVARAAEKILMNMDQITAQYVELDK</sequence>
<evidence type="ECO:0000313" key="7">
    <source>
        <dbReference type="EMBL" id="TDQ38252.1"/>
    </source>
</evidence>
<dbReference type="EMBL" id="SNYK01000005">
    <property type="protein sequence ID" value="TDQ38252.1"/>
    <property type="molecule type" value="Genomic_DNA"/>
</dbReference>
<evidence type="ECO:0000313" key="8">
    <source>
        <dbReference type="Proteomes" id="UP000294575"/>
    </source>
</evidence>
<comment type="caution">
    <text evidence="7">The sequence shown here is derived from an EMBL/GenBank/DDBJ whole genome shotgun (WGS) entry which is preliminary data.</text>
</comment>
<dbReference type="InterPro" id="IPR029095">
    <property type="entry name" value="NarX-like_N"/>
</dbReference>
<keyword evidence="3" id="KW-1133">Transmembrane helix</keyword>
<evidence type="ECO:0000256" key="2">
    <source>
        <dbReference type="ARBA" id="ARBA00022692"/>
    </source>
</evidence>
<organism evidence="7 8">
    <name type="scientific">Thiopseudomonas denitrificans</name>
    <dbReference type="NCBI Taxonomy" id="1501432"/>
    <lineage>
        <taxon>Bacteria</taxon>
        <taxon>Pseudomonadati</taxon>
        <taxon>Pseudomonadota</taxon>
        <taxon>Gammaproteobacteria</taxon>
        <taxon>Pseudomonadales</taxon>
        <taxon>Pseudomonadaceae</taxon>
        <taxon>Thiopseudomonas</taxon>
    </lineage>
</organism>
<feature type="domain" description="NarX-like N-terminal" evidence="6">
    <location>
        <begin position="31"/>
        <end position="104"/>
    </location>
</feature>
<dbReference type="RefSeq" id="WP_101497254.1">
    <property type="nucleotide sequence ID" value="NZ_LNJZ01000008.1"/>
</dbReference>
<reference evidence="7 8" key="1">
    <citation type="submission" date="2019-03" db="EMBL/GenBank/DDBJ databases">
        <title>Genomic Encyclopedia of Type Strains, Phase IV (KMG-IV): sequencing the most valuable type-strain genomes for metagenomic binning, comparative biology and taxonomic classification.</title>
        <authorList>
            <person name="Goeker M."/>
        </authorList>
    </citation>
    <scope>NUCLEOTIDE SEQUENCE [LARGE SCALE GENOMIC DNA]</scope>
    <source>
        <strain evidence="7 8">DSM 28679</strain>
    </source>
</reference>
<dbReference type="GO" id="GO:0016020">
    <property type="term" value="C:membrane"/>
    <property type="evidence" value="ECO:0007669"/>
    <property type="project" value="UniProtKB-SubCell"/>
</dbReference>
<protein>
    <submittedName>
        <fullName evidence="7">PilJ/NarX-like methyl-accepting chemotaxis transducer</fullName>
    </submittedName>
</protein>
<dbReference type="Pfam" id="PF13675">
    <property type="entry name" value="PilJ"/>
    <property type="match status" value="2"/>
</dbReference>
<evidence type="ECO:0000256" key="1">
    <source>
        <dbReference type="ARBA" id="ARBA00004141"/>
    </source>
</evidence>
<evidence type="ECO:0000256" key="5">
    <source>
        <dbReference type="SAM" id="SignalP"/>
    </source>
</evidence>
<keyword evidence="5" id="KW-0732">Signal</keyword>
<comment type="subcellular location">
    <subcellularLocation>
        <location evidence="1">Membrane</location>
        <topology evidence="1">Multi-pass membrane protein</topology>
    </subcellularLocation>
</comment>
<evidence type="ECO:0000256" key="4">
    <source>
        <dbReference type="ARBA" id="ARBA00023136"/>
    </source>
</evidence>
<gene>
    <name evidence="7" type="ORF">DFQ45_105163</name>
</gene>
<dbReference type="Proteomes" id="UP000294575">
    <property type="component" value="Unassembled WGS sequence"/>
</dbReference>
<feature type="chain" id="PRO_5020861559" evidence="5">
    <location>
        <begin position="26"/>
        <end position="263"/>
    </location>
</feature>
<feature type="domain" description="NarX-like N-terminal" evidence="6">
    <location>
        <begin position="146"/>
        <end position="223"/>
    </location>
</feature>
<proteinExistence type="predicted"/>
<dbReference type="AlphaFoldDB" id="A0A4R6TZE2"/>
<accession>A0A4R6TZE2</accession>
<keyword evidence="8" id="KW-1185">Reference proteome</keyword>
<evidence type="ECO:0000259" key="6">
    <source>
        <dbReference type="Pfam" id="PF13675"/>
    </source>
</evidence>
<keyword evidence="4" id="KW-0472">Membrane</keyword>
<feature type="signal peptide" evidence="5">
    <location>
        <begin position="1"/>
        <end position="25"/>
    </location>
</feature>
<keyword evidence="2" id="KW-0812">Transmembrane</keyword>
<dbReference type="OrthoDB" id="952521at2"/>